<feature type="binding site" evidence="6">
    <location>
        <position position="140"/>
    </location>
    <ligand>
        <name>S-adenosyl-L-methionine</name>
        <dbReference type="ChEBI" id="CHEBI:59789"/>
    </ligand>
</feature>
<dbReference type="PANTHER" id="PTHR22807:SF30">
    <property type="entry name" value="28S RRNA (CYTOSINE(4447)-C(5))-METHYLTRANSFERASE-RELATED"/>
    <property type="match status" value="1"/>
</dbReference>
<dbReference type="InterPro" id="IPR029063">
    <property type="entry name" value="SAM-dependent_MTases_sf"/>
</dbReference>
<evidence type="ECO:0000256" key="1">
    <source>
        <dbReference type="ARBA" id="ARBA00022490"/>
    </source>
</evidence>
<feature type="binding site" evidence="6">
    <location>
        <position position="167"/>
    </location>
    <ligand>
        <name>S-adenosyl-L-methionine</name>
        <dbReference type="ChEBI" id="CHEBI:59789"/>
    </ligand>
</feature>
<sequence>MIELPRAFKEEMKALLGEEYPAYLSTYERPVRQGFRLNSRKLTKEKWESIDPFGGERVPWTENGYYIENEWGKEKGISPSRHPYYYAGLYYIQEPSAMTPASRLPIEPGERVLDLCAAPGGKATELGSRLSGKGFLVANDISSSRAKALLKNLEMTGLTNYYVTSEDPEKLREKFPGFFHKILIDAPCSGEGMFHKEPQMAGYWEEKPPAYYSEIQKNLILQGADMLRPGGMLLYSTCTFSKEENEEVIAFLLKARPDMETIQPLPYKDFVSGFSLEGESEEINRQLQKCIRLFPHKISGEGHFAALLRKKGEEKQETPAKEKSAVLPVEVQDFLKMVSMDFSRGFFKTEGERIFFLPEGGKLPRLRYLRTGLYLGDVKKKRFEPSQAFAMALSPDTFDSCINLSAEDMRTVKYLKGETIEVGDLLSARDKGWQLVCVDGFALGFGKLNQGILKNKYYAGWRLM</sequence>
<dbReference type="InterPro" id="IPR023267">
    <property type="entry name" value="RCMT"/>
</dbReference>
<dbReference type="CDD" id="cd02440">
    <property type="entry name" value="AdoMet_MTases"/>
    <property type="match status" value="1"/>
</dbReference>
<accession>A0A9D2U3L9</accession>
<evidence type="ECO:0000256" key="3">
    <source>
        <dbReference type="ARBA" id="ARBA00022679"/>
    </source>
</evidence>
<dbReference type="Pfam" id="PF01189">
    <property type="entry name" value="Methyltr_RsmB-F"/>
    <property type="match status" value="1"/>
</dbReference>
<feature type="binding site" evidence="6">
    <location>
        <begin position="116"/>
        <end position="122"/>
    </location>
    <ligand>
        <name>S-adenosyl-L-methionine</name>
        <dbReference type="ChEBI" id="CHEBI:59789"/>
    </ligand>
</feature>
<dbReference type="InterPro" id="IPR031341">
    <property type="entry name" value="Methyltr_RsmF_N"/>
</dbReference>
<dbReference type="SUPFAM" id="SSF53335">
    <property type="entry name" value="S-adenosyl-L-methionine-dependent methyltransferases"/>
    <property type="match status" value="1"/>
</dbReference>
<dbReference type="Pfam" id="PF13636">
    <property type="entry name" value="Methyltranf_PUA"/>
    <property type="match status" value="1"/>
</dbReference>
<feature type="active site" description="Nucleophile" evidence="6">
    <location>
        <position position="238"/>
    </location>
</feature>
<dbReference type="CDD" id="cd21147">
    <property type="entry name" value="RsmF_methylt_CTD1"/>
    <property type="match status" value="1"/>
</dbReference>
<dbReference type="Pfam" id="PF17126">
    <property type="entry name" value="RsmF_methylt_CI"/>
    <property type="match status" value="1"/>
</dbReference>
<dbReference type="AlphaFoldDB" id="A0A9D2U3L9"/>
<comment type="caution">
    <text evidence="8">The sequence shown here is derived from an EMBL/GenBank/DDBJ whole genome shotgun (WGS) entry which is preliminary data.</text>
</comment>
<dbReference type="InterPro" id="IPR027391">
    <property type="entry name" value="Nol1_Nop2_Fmu_2"/>
</dbReference>
<dbReference type="Proteomes" id="UP000823850">
    <property type="component" value="Unassembled WGS sequence"/>
</dbReference>
<evidence type="ECO:0000313" key="8">
    <source>
        <dbReference type="EMBL" id="HJD39886.1"/>
    </source>
</evidence>
<dbReference type="EMBL" id="DWUX01000137">
    <property type="protein sequence ID" value="HJD39886.1"/>
    <property type="molecule type" value="Genomic_DNA"/>
</dbReference>
<evidence type="ECO:0000256" key="6">
    <source>
        <dbReference type="PROSITE-ProRule" id="PRU01023"/>
    </source>
</evidence>
<evidence type="ECO:0000259" key="7">
    <source>
        <dbReference type="PROSITE" id="PS51686"/>
    </source>
</evidence>
<evidence type="ECO:0000256" key="2">
    <source>
        <dbReference type="ARBA" id="ARBA00022603"/>
    </source>
</evidence>
<keyword evidence="4 6" id="KW-0949">S-adenosyl-L-methionine</keyword>
<dbReference type="Gene3D" id="3.30.70.1170">
    <property type="entry name" value="Sun protein, domain 3"/>
    <property type="match status" value="1"/>
</dbReference>
<reference evidence="8" key="2">
    <citation type="submission" date="2021-04" db="EMBL/GenBank/DDBJ databases">
        <authorList>
            <person name="Gilroy R."/>
        </authorList>
    </citation>
    <scope>NUCLEOTIDE SEQUENCE</scope>
    <source>
        <strain evidence="8">ChiW19-6364</strain>
    </source>
</reference>
<dbReference type="Gene3D" id="2.30.130.60">
    <property type="match status" value="1"/>
</dbReference>
<proteinExistence type="inferred from homology"/>
<reference evidence="8" key="1">
    <citation type="journal article" date="2021" name="PeerJ">
        <title>Extensive microbial diversity within the chicken gut microbiome revealed by metagenomics and culture.</title>
        <authorList>
            <person name="Gilroy R."/>
            <person name="Ravi A."/>
            <person name="Getino M."/>
            <person name="Pursley I."/>
            <person name="Horton D.L."/>
            <person name="Alikhan N.F."/>
            <person name="Baker D."/>
            <person name="Gharbi K."/>
            <person name="Hall N."/>
            <person name="Watson M."/>
            <person name="Adriaenssens E.M."/>
            <person name="Foster-Nyarko E."/>
            <person name="Jarju S."/>
            <person name="Secka A."/>
            <person name="Antonio M."/>
            <person name="Oren A."/>
            <person name="Chaudhuri R.R."/>
            <person name="La Ragione R."/>
            <person name="Hildebrand F."/>
            <person name="Pallen M.J."/>
        </authorList>
    </citation>
    <scope>NUCLEOTIDE SEQUENCE</scope>
    <source>
        <strain evidence="8">ChiW19-6364</strain>
    </source>
</reference>
<keyword evidence="5 6" id="KW-0694">RNA-binding</keyword>
<dbReference type="Gene3D" id="3.40.50.150">
    <property type="entry name" value="Vaccinia Virus protein VP39"/>
    <property type="match status" value="1"/>
</dbReference>
<dbReference type="PRINTS" id="PR02008">
    <property type="entry name" value="RCMTFAMILY"/>
</dbReference>
<dbReference type="InterPro" id="IPR031340">
    <property type="entry name" value="RsmF_methylt_CI"/>
</dbReference>
<dbReference type="GO" id="GO:0003723">
    <property type="term" value="F:RNA binding"/>
    <property type="evidence" value="ECO:0007669"/>
    <property type="project" value="UniProtKB-UniRule"/>
</dbReference>
<gene>
    <name evidence="8" type="ORF">H9913_07635</name>
</gene>
<dbReference type="GO" id="GO:0008173">
    <property type="term" value="F:RNA methyltransferase activity"/>
    <property type="evidence" value="ECO:0007669"/>
    <property type="project" value="InterPro"/>
</dbReference>
<evidence type="ECO:0000256" key="5">
    <source>
        <dbReference type="ARBA" id="ARBA00022884"/>
    </source>
</evidence>
<protein>
    <submittedName>
        <fullName evidence="8">RsmB/NOP family class I SAM-dependent RNA methyltransferase</fullName>
    </submittedName>
</protein>
<keyword evidence="2 6" id="KW-0489">Methyltransferase</keyword>
<feature type="binding site" evidence="6">
    <location>
        <position position="185"/>
    </location>
    <ligand>
        <name>S-adenosyl-L-methionine</name>
        <dbReference type="ChEBI" id="CHEBI:59789"/>
    </ligand>
</feature>
<keyword evidence="1" id="KW-0963">Cytoplasm</keyword>
<dbReference type="InterPro" id="IPR001678">
    <property type="entry name" value="MeTrfase_RsmB-F_NOP2_dom"/>
</dbReference>
<evidence type="ECO:0000256" key="4">
    <source>
        <dbReference type="ARBA" id="ARBA00022691"/>
    </source>
</evidence>
<comment type="similarity">
    <text evidence="6">Belongs to the class I-like SAM-binding methyltransferase superfamily. RsmB/NOP family.</text>
</comment>
<dbReference type="InterPro" id="IPR049560">
    <property type="entry name" value="MeTrfase_RsmB-F_NOP2_cat"/>
</dbReference>
<dbReference type="GO" id="GO:0001510">
    <property type="term" value="P:RNA methylation"/>
    <property type="evidence" value="ECO:0007669"/>
    <property type="project" value="InterPro"/>
</dbReference>
<evidence type="ECO:0000313" key="9">
    <source>
        <dbReference type="Proteomes" id="UP000823850"/>
    </source>
</evidence>
<keyword evidence="3 6" id="KW-0808">Transferase</keyword>
<dbReference type="Pfam" id="PF17125">
    <property type="entry name" value="Methyltr_RsmF_N"/>
    <property type="match status" value="1"/>
</dbReference>
<organism evidence="8 9">
    <name type="scientific">Candidatus Blautia stercoripullorum</name>
    <dbReference type="NCBI Taxonomy" id="2838502"/>
    <lineage>
        <taxon>Bacteria</taxon>
        <taxon>Bacillati</taxon>
        <taxon>Bacillota</taxon>
        <taxon>Clostridia</taxon>
        <taxon>Lachnospirales</taxon>
        <taxon>Lachnospiraceae</taxon>
        <taxon>Blautia</taxon>
    </lineage>
</organism>
<dbReference type="PANTHER" id="PTHR22807">
    <property type="entry name" value="NOP2 YEAST -RELATED NOL1/NOP2/FMU SUN DOMAIN-CONTAINING"/>
    <property type="match status" value="1"/>
</dbReference>
<feature type="domain" description="SAM-dependent MTase RsmB/NOP-type" evidence="7">
    <location>
        <begin position="23"/>
        <end position="311"/>
    </location>
</feature>
<name>A0A9D2U3L9_9FIRM</name>
<dbReference type="PROSITE" id="PS51686">
    <property type="entry name" value="SAM_MT_RSMB_NOP"/>
    <property type="match status" value="1"/>
</dbReference>